<feature type="compositionally biased region" description="Basic residues" evidence="4">
    <location>
        <begin position="976"/>
        <end position="1003"/>
    </location>
</feature>
<feature type="region of interest" description="Disordered" evidence="4">
    <location>
        <begin position="1"/>
        <end position="567"/>
    </location>
</feature>
<dbReference type="PANTHER" id="PTHR46380:SF2">
    <property type="entry name" value="CYCLIN-D-BINDING MYB-LIKE TRANSCRIPTION FACTOR 1"/>
    <property type="match status" value="1"/>
</dbReference>
<dbReference type="Gene3D" id="1.10.10.60">
    <property type="entry name" value="Homeodomain-like"/>
    <property type="match status" value="2"/>
</dbReference>
<keyword evidence="2" id="KW-0238">DNA-binding</keyword>
<dbReference type="EMBL" id="JAQQWI010000005">
    <property type="protein sequence ID" value="KAK8035814.1"/>
    <property type="molecule type" value="Genomic_DNA"/>
</dbReference>
<feature type="compositionally biased region" description="Basic and acidic residues" evidence="4">
    <location>
        <begin position="349"/>
        <end position="360"/>
    </location>
</feature>
<dbReference type="PROSITE" id="PS50090">
    <property type="entry name" value="MYB_LIKE"/>
    <property type="match status" value="2"/>
</dbReference>
<keyword evidence="8" id="KW-1185">Reference proteome</keyword>
<feature type="compositionally biased region" description="Acidic residues" evidence="4">
    <location>
        <begin position="361"/>
        <end position="392"/>
    </location>
</feature>
<feature type="compositionally biased region" description="Basic and acidic residues" evidence="4">
    <location>
        <begin position="163"/>
        <end position="185"/>
    </location>
</feature>
<feature type="compositionally biased region" description="Basic residues" evidence="4">
    <location>
        <begin position="268"/>
        <end position="285"/>
    </location>
</feature>
<evidence type="ECO:0000256" key="1">
    <source>
        <dbReference type="ARBA" id="ARBA00004123"/>
    </source>
</evidence>
<feature type="compositionally biased region" description="Basic residues" evidence="4">
    <location>
        <begin position="898"/>
        <end position="912"/>
    </location>
</feature>
<feature type="domain" description="Myb-like" evidence="5">
    <location>
        <begin position="643"/>
        <end position="687"/>
    </location>
</feature>
<comment type="subcellular location">
    <subcellularLocation>
        <location evidence="1">Nucleus</location>
    </subcellularLocation>
</comment>
<name>A0ABR1SNC0_9PEZI</name>
<evidence type="ECO:0000256" key="2">
    <source>
        <dbReference type="ARBA" id="ARBA00023125"/>
    </source>
</evidence>
<accession>A0ABR1SNC0</accession>
<feature type="compositionally biased region" description="Basic and acidic residues" evidence="4">
    <location>
        <begin position="28"/>
        <end position="48"/>
    </location>
</feature>
<organism evidence="7 8">
    <name type="scientific">Apiospora marii</name>
    <dbReference type="NCBI Taxonomy" id="335849"/>
    <lineage>
        <taxon>Eukaryota</taxon>
        <taxon>Fungi</taxon>
        <taxon>Dikarya</taxon>
        <taxon>Ascomycota</taxon>
        <taxon>Pezizomycotina</taxon>
        <taxon>Sordariomycetes</taxon>
        <taxon>Xylariomycetidae</taxon>
        <taxon>Amphisphaeriales</taxon>
        <taxon>Apiosporaceae</taxon>
        <taxon>Apiospora</taxon>
    </lineage>
</organism>
<comment type="caution">
    <text evidence="7">The sequence shown here is derived from an EMBL/GenBank/DDBJ whole genome shotgun (WGS) entry which is preliminary data.</text>
</comment>
<proteinExistence type="predicted"/>
<protein>
    <submittedName>
        <fullName evidence="7">Myb-like DNA-binding domain-containing protein</fullName>
    </submittedName>
</protein>
<dbReference type="Proteomes" id="UP001396898">
    <property type="component" value="Unassembled WGS sequence"/>
</dbReference>
<feature type="compositionally biased region" description="Polar residues" evidence="4">
    <location>
        <begin position="186"/>
        <end position="200"/>
    </location>
</feature>
<evidence type="ECO:0000256" key="3">
    <source>
        <dbReference type="ARBA" id="ARBA00023242"/>
    </source>
</evidence>
<dbReference type="SUPFAM" id="SSF46689">
    <property type="entry name" value="Homeodomain-like"/>
    <property type="match status" value="1"/>
</dbReference>
<evidence type="ECO:0000313" key="7">
    <source>
        <dbReference type="EMBL" id="KAK8035814.1"/>
    </source>
</evidence>
<keyword evidence="3" id="KW-0539">Nucleus</keyword>
<evidence type="ECO:0000259" key="6">
    <source>
        <dbReference type="PROSITE" id="PS51294"/>
    </source>
</evidence>
<feature type="compositionally biased region" description="Polar residues" evidence="4">
    <location>
        <begin position="449"/>
        <end position="459"/>
    </location>
</feature>
<evidence type="ECO:0000259" key="5">
    <source>
        <dbReference type="PROSITE" id="PS50090"/>
    </source>
</evidence>
<dbReference type="InterPro" id="IPR009057">
    <property type="entry name" value="Homeodomain-like_sf"/>
</dbReference>
<feature type="compositionally biased region" description="Polar residues" evidence="4">
    <location>
        <begin position="312"/>
        <end position="325"/>
    </location>
</feature>
<feature type="domain" description="HTH myb-type" evidence="6">
    <location>
        <begin position="643"/>
        <end position="691"/>
    </location>
</feature>
<feature type="compositionally biased region" description="Acidic residues" evidence="4">
    <location>
        <begin position="929"/>
        <end position="944"/>
    </location>
</feature>
<dbReference type="Pfam" id="PF00249">
    <property type="entry name" value="Myb_DNA-binding"/>
    <property type="match status" value="1"/>
</dbReference>
<feature type="compositionally biased region" description="Basic and acidic residues" evidence="4">
    <location>
        <begin position="143"/>
        <end position="156"/>
    </location>
</feature>
<dbReference type="SMART" id="SM00717">
    <property type="entry name" value="SANT"/>
    <property type="match status" value="2"/>
</dbReference>
<evidence type="ECO:0000313" key="8">
    <source>
        <dbReference type="Proteomes" id="UP001396898"/>
    </source>
</evidence>
<dbReference type="InterPro" id="IPR051651">
    <property type="entry name" value="DMTF1_DNA-bind_reg"/>
</dbReference>
<evidence type="ECO:0000256" key="4">
    <source>
        <dbReference type="SAM" id="MobiDB-lite"/>
    </source>
</evidence>
<feature type="region of interest" description="Disordered" evidence="4">
    <location>
        <begin position="895"/>
        <end position="1032"/>
    </location>
</feature>
<dbReference type="PROSITE" id="PS51294">
    <property type="entry name" value="HTH_MYB"/>
    <property type="match status" value="1"/>
</dbReference>
<dbReference type="PANTHER" id="PTHR46380">
    <property type="entry name" value="CYCLIN-D-BINDING MYB-LIKE TRANSCRIPTION FACTOR 1"/>
    <property type="match status" value="1"/>
</dbReference>
<feature type="domain" description="Myb-like" evidence="5">
    <location>
        <begin position="690"/>
        <end position="763"/>
    </location>
</feature>
<dbReference type="InterPro" id="IPR017930">
    <property type="entry name" value="Myb_dom"/>
</dbReference>
<feature type="compositionally biased region" description="Acidic residues" evidence="4">
    <location>
        <begin position="1015"/>
        <end position="1026"/>
    </location>
</feature>
<reference evidence="7 8" key="1">
    <citation type="submission" date="2023-01" db="EMBL/GenBank/DDBJ databases">
        <title>Analysis of 21 Apiospora genomes using comparative genomics revels a genus with tremendous synthesis potential of carbohydrate active enzymes and secondary metabolites.</title>
        <authorList>
            <person name="Sorensen T."/>
        </authorList>
    </citation>
    <scope>NUCLEOTIDE SEQUENCE [LARGE SCALE GENOMIC DNA]</scope>
    <source>
        <strain evidence="7 8">CBS 20057</strain>
    </source>
</reference>
<dbReference type="CDD" id="cd00167">
    <property type="entry name" value="SANT"/>
    <property type="match status" value="1"/>
</dbReference>
<feature type="compositionally biased region" description="Acidic residues" evidence="4">
    <location>
        <begin position="124"/>
        <end position="140"/>
    </location>
</feature>
<gene>
    <name evidence="7" type="ORF">PG991_001887</name>
</gene>
<sequence>MGAQQSQMVNEDDDKFDPSQFSQDEDDHSVRADNRENGLFDSSQHDKPVFSSQLPTSARRDRDLANMNSTKSRKRRTRRSSDADQGLPPASSQDFDPPFVKHEQNGMQDEDDEDTVMQIKGDPGDLDEEPAEVLEDEEFGAEILEKAKRERRERREMKKARKAEKLRLSQHRADPDAMDETESHDASQLNGVSPEVQRTNGFVAVNHQAPASEEAVETTKPSKRRKRQAAAEPVAEEAIGYDENGEVSNLALLPSSANDSVVPVSSPLKRKGRSSSEKKSHKKRKQEVEEVEEDDEGAAQLSVPFADAAQDIYSQRYNEAHSSPSEARLQRRSQSRADSAEAEQSEDDIAQHIKPEHVPESDEEETVPQTMDVDEDDDEENEVEEEQEDEELPTSNHDTEQDAPETVAANNDVEDHLGSDDLGVAEPMDVDHESSDAAVDGNAEPTPASKDQASGSASRQKLRQYGSRASTGRKRHAKAPFNATETAEENNRQAFDELPAASPAVTAAQRRRARGNAARNEDDNEAAGPSSTVKGKTDGGLSRAPHMKAPRKVHDPVKGQETTGPFSDFELRNIDRALKQWQEDHDLTDHARNELIHQNPQHAAAKLAYVGEMWDAIQAVVPQRKRQKIISQCRRRYHNFDARGAWTTEQHEELVELYQKHGPKYRKIADIINRFAEDVRDRVRNYVVCGDALKSAAWDVAEENKLREIIQRSLEQIRAVRGAPGSEENQGKEEDLIDWQGVSEGMNRSRSRLQCMNKWKKLKAAMDSEDNGDVDPNESMAQTINNAREEAMQISGHDLSRILKRVKDTGATSDGRIPWAKVHAEGVGTKYSRPTLMVAWCRLRTLVPEWEQVTPVDIASTLRAKYREDGDLELPTDIDLDDEYGELEHKISLMLNKNHNKTPKKNASKKKSASYQERRKSAYLANNSDDYEEPGDDDAPEASDVDMGVGPSSAKIPADREIEESDLGEAPVSTKTKGKGKAKQKVKQVRRRSEKAPKGKGKGKALSQSVAVDEQSSDTDAEDAEDIPARIQ</sequence>
<dbReference type="InterPro" id="IPR001005">
    <property type="entry name" value="SANT/Myb"/>
</dbReference>